<dbReference type="Pfam" id="PF07883">
    <property type="entry name" value="Cupin_2"/>
    <property type="match status" value="1"/>
</dbReference>
<keyword evidence="3" id="KW-1185">Reference proteome</keyword>
<dbReference type="Gene3D" id="2.60.120.10">
    <property type="entry name" value="Jelly Rolls"/>
    <property type="match status" value="1"/>
</dbReference>
<dbReference type="EMBL" id="JACWMY010000005">
    <property type="protein sequence ID" value="MBD1364414.1"/>
    <property type="molecule type" value="Genomic_DNA"/>
</dbReference>
<reference evidence="2 3" key="1">
    <citation type="submission" date="2020-09" db="EMBL/GenBank/DDBJ databases">
        <title>Novel species of Mucilaginibacter isolated from a glacier on the Tibetan Plateau.</title>
        <authorList>
            <person name="Liu Q."/>
            <person name="Xin Y.-H."/>
        </authorList>
    </citation>
    <scope>NUCLEOTIDE SEQUENCE [LARGE SCALE GENOMIC DNA]</scope>
    <source>
        <strain evidence="2 3">ZT4R22</strain>
    </source>
</reference>
<evidence type="ECO:0000259" key="1">
    <source>
        <dbReference type="Pfam" id="PF07883"/>
    </source>
</evidence>
<dbReference type="InterPro" id="IPR013096">
    <property type="entry name" value="Cupin_2"/>
</dbReference>
<evidence type="ECO:0000313" key="2">
    <source>
        <dbReference type="EMBL" id="MBD1364414.1"/>
    </source>
</evidence>
<sequence length="168" mass="18009">MENEKKAPKTLGATEGETLSIMGGNYRVLISGKETGGAFATIEMLVPPGGGPGPHAHPQFEESFYIVDGEVEVRSEASTYIATKGAFVSVPKGGIVHGFKNKSDKIAHLLCMVVPAGLEEMFLEMGQPVKSGEFLPPPPMDPETAKKMAAIAEKYGQKLYPPDFLDKK</sequence>
<dbReference type="PANTHER" id="PTHR36440">
    <property type="entry name" value="PUTATIVE (AFU_ORTHOLOGUE AFUA_8G07350)-RELATED"/>
    <property type="match status" value="1"/>
</dbReference>
<organism evidence="2 3">
    <name type="scientific">Mucilaginibacter pankratovii</name>
    <dbReference type="NCBI Taxonomy" id="2772110"/>
    <lineage>
        <taxon>Bacteria</taxon>
        <taxon>Pseudomonadati</taxon>
        <taxon>Bacteroidota</taxon>
        <taxon>Sphingobacteriia</taxon>
        <taxon>Sphingobacteriales</taxon>
        <taxon>Sphingobacteriaceae</taxon>
        <taxon>Mucilaginibacter</taxon>
    </lineage>
</organism>
<proteinExistence type="predicted"/>
<dbReference type="PANTHER" id="PTHR36440:SF1">
    <property type="entry name" value="PUTATIVE (AFU_ORTHOLOGUE AFUA_8G07350)-RELATED"/>
    <property type="match status" value="1"/>
</dbReference>
<evidence type="ECO:0000313" key="3">
    <source>
        <dbReference type="Proteomes" id="UP000606600"/>
    </source>
</evidence>
<dbReference type="SUPFAM" id="SSF51182">
    <property type="entry name" value="RmlC-like cupins"/>
    <property type="match status" value="1"/>
</dbReference>
<protein>
    <submittedName>
        <fullName evidence="2">Cupin domain-containing protein</fullName>
    </submittedName>
</protein>
<dbReference type="Proteomes" id="UP000606600">
    <property type="component" value="Unassembled WGS sequence"/>
</dbReference>
<gene>
    <name evidence="2" type="ORF">IDJ77_11395</name>
</gene>
<dbReference type="InterPro" id="IPR053146">
    <property type="entry name" value="QDO-like"/>
</dbReference>
<name>A0ABR7WSP5_9SPHI</name>
<dbReference type="InterPro" id="IPR011051">
    <property type="entry name" value="RmlC_Cupin_sf"/>
</dbReference>
<feature type="domain" description="Cupin type-2" evidence="1">
    <location>
        <begin position="44"/>
        <end position="112"/>
    </location>
</feature>
<comment type="caution">
    <text evidence="2">The sequence shown here is derived from an EMBL/GenBank/DDBJ whole genome shotgun (WGS) entry which is preliminary data.</text>
</comment>
<accession>A0ABR7WSP5</accession>
<dbReference type="RefSeq" id="WP_191189079.1">
    <property type="nucleotide sequence ID" value="NZ_JACWMY010000005.1"/>
</dbReference>
<dbReference type="InterPro" id="IPR014710">
    <property type="entry name" value="RmlC-like_jellyroll"/>
</dbReference>